<dbReference type="EMBL" id="CAMKVN010004112">
    <property type="protein sequence ID" value="CAI2186375.1"/>
    <property type="molecule type" value="Genomic_DNA"/>
</dbReference>
<gene>
    <name evidence="2" type="ORF">FWILDA_LOCUS12544</name>
</gene>
<organism evidence="2 3">
    <name type="scientific">Funneliformis geosporum</name>
    <dbReference type="NCBI Taxonomy" id="1117311"/>
    <lineage>
        <taxon>Eukaryota</taxon>
        <taxon>Fungi</taxon>
        <taxon>Fungi incertae sedis</taxon>
        <taxon>Mucoromycota</taxon>
        <taxon>Glomeromycotina</taxon>
        <taxon>Glomeromycetes</taxon>
        <taxon>Glomerales</taxon>
        <taxon>Glomeraceae</taxon>
        <taxon>Funneliformis</taxon>
    </lineage>
</organism>
<dbReference type="SUPFAM" id="SSF53335">
    <property type="entry name" value="S-adenosyl-L-methionine-dependent methyltransferases"/>
    <property type="match status" value="1"/>
</dbReference>
<evidence type="ECO:0000313" key="3">
    <source>
        <dbReference type="Proteomes" id="UP001153678"/>
    </source>
</evidence>
<evidence type="ECO:0000313" key="2">
    <source>
        <dbReference type="EMBL" id="CAI2186375.1"/>
    </source>
</evidence>
<dbReference type="InterPro" id="IPR029063">
    <property type="entry name" value="SAM-dependent_MTases_sf"/>
</dbReference>
<dbReference type="OrthoDB" id="2013972at2759"/>
<dbReference type="Pfam" id="PF13649">
    <property type="entry name" value="Methyltransf_25"/>
    <property type="match status" value="1"/>
</dbReference>
<dbReference type="CDD" id="cd02440">
    <property type="entry name" value="AdoMet_MTases"/>
    <property type="match status" value="1"/>
</dbReference>
<dbReference type="InterPro" id="IPR041698">
    <property type="entry name" value="Methyltransf_25"/>
</dbReference>
<dbReference type="PANTHER" id="PTHR43591">
    <property type="entry name" value="METHYLTRANSFERASE"/>
    <property type="match status" value="1"/>
</dbReference>
<reference evidence="2" key="1">
    <citation type="submission" date="2022-08" db="EMBL/GenBank/DDBJ databases">
        <authorList>
            <person name="Kallberg Y."/>
            <person name="Tangrot J."/>
            <person name="Rosling A."/>
        </authorList>
    </citation>
    <scope>NUCLEOTIDE SEQUENCE</scope>
    <source>
        <strain evidence="2">Wild A</strain>
    </source>
</reference>
<dbReference type="Gene3D" id="3.40.50.150">
    <property type="entry name" value="Vaccinia Virus protein VP39"/>
    <property type="match status" value="1"/>
</dbReference>
<dbReference type="Proteomes" id="UP001153678">
    <property type="component" value="Unassembled WGS sequence"/>
</dbReference>
<comment type="caution">
    <text evidence="2">The sequence shown here is derived from an EMBL/GenBank/DDBJ whole genome shotgun (WGS) entry which is preliminary data.</text>
</comment>
<dbReference type="PANTHER" id="PTHR43591:SF24">
    <property type="entry name" value="2-METHOXY-6-POLYPRENYL-1,4-BENZOQUINOL METHYLASE, MITOCHONDRIAL"/>
    <property type="match status" value="1"/>
</dbReference>
<accession>A0A9W4WU97</accession>
<feature type="domain" description="Methyltransferase" evidence="1">
    <location>
        <begin position="53"/>
        <end position="147"/>
    </location>
</feature>
<protein>
    <submittedName>
        <fullName evidence="2">1012_t:CDS:1</fullName>
    </submittedName>
</protein>
<name>A0A9W4WU97_9GLOM</name>
<dbReference type="GO" id="GO:0008168">
    <property type="term" value="F:methyltransferase activity"/>
    <property type="evidence" value="ECO:0007669"/>
    <property type="project" value="TreeGrafter"/>
</dbReference>
<dbReference type="AlphaFoldDB" id="A0A9W4WU97"/>
<sequence length="282" mass="32746">MHFEESINFLEKYEYHEKEFHGTSLQHNILSYIWQGDYSSRIKERLIKGNTKVIDLGCGTGQWLIDMSSKYPLSTFIGIDISSRLFPSQEIKPNNVAFLQYNLLDHPGIPFPNETFDFVYLRCLSMTFEEKDWAHVINEIVRVTDLNGCVEFMDFVCEGDIKGPIMNHLCSSLLSFLESKNIKPPSTTKLTEYLNQTNQISNIQLEVKSCPLGSWGGKLGELMLSDFITVFQRFKSILVPFMKISEKEYDKLLIEFDNECVRYQLCCYTYRLYGNKTTYNLG</sequence>
<evidence type="ECO:0000259" key="1">
    <source>
        <dbReference type="Pfam" id="PF13649"/>
    </source>
</evidence>
<keyword evidence="3" id="KW-1185">Reference proteome</keyword>
<proteinExistence type="predicted"/>